<dbReference type="SUPFAM" id="SSF53474">
    <property type="entry name" value="alpha/beta-Hydrolases"/>
    <property type="match status" value="1"/>
</dbReference>
<comment type="similarity">
    <text evidence="1">Belongs to the peptidase S28 family.</text>
</comment>
<dbReference type="GO" id="GO:0006508">
    <property type="term" value="P:proteolysis"/>
    <property type="evidence" value="ECO:0007669"/>
    <property type="project" value="UniProtKB-KW"/>
</dbReference>
<dbReference type="PANTHER" id="PTHR11010:SF5">
    <property type="entry name" value="RE36938P-RELATED"/>
    <property type="match status" value="1"/>
</dbReference>
<keyword evidence="8" id="KW-1185">Reference proteome</keyword>
<evidence type="ECO:0000256" key="3">
    <source>
        <dbReference type="ARBA" id="ARBA00022729"/>
    </source>
</evidence>
<name>A0A0Q9WVS2_DROWI</name>
<dbReference type="eggNOG" id="KOG2182">
    <property type="taxonomic scope" value="Eukaryota"/>
</dbReference>
<dbReference type="EMBL" id="CH964272">
    <property type="protein sequence ID" value="KRF99892.1"/>
    <property type="molecule type" value="Genomic_DNA"/>
</dbReference>
<keyword evidence="2" id="KW-0645">Protease</keyword>
<evidence type="ECO:0000256" key="4">
    <source>
        <dbReference type="ARBA" id="ARBA00022801"/>
    </source>
</evidence>
<dbReference type="Gene3D" id="1.20.120.980">
    <property type="entry name" value="Serine carboxypeptidase S28, SKS domain"/>
    <property type="match status" value="1"/>
</dbReference>
<accession>A0A0Q9WVS2</accession>
<evidence type="ECO:0000313" key="8">
    <source>
        <dbReference type="Proteomes" id="UP000007798"/>
    </source>
</evidence>
<feature type="transmembrane region" description="Helical" evidence="6">
    <location>
        <begin position="35"/>
        <end position="53"/>
    </location>
</feature>
<evidence type="ECO:0000256" key="6">
    <source>
        <dbReference type="SAM" id="Phobius"/>
    </source>
</evidence>
<sequence length="523" mass="58523">MSIACDNDRLCVQRKRNKGNHSQTSELTNKNNMKYFLIAVSILVPLTAAASVGRDLKADGQSKAPPNKSAFVESLEQLHRPPPLKPALNRANVETRWFTQFLDNFDPENNATWQNRYMINEDYHVKGSPIFVNLGGEWAINAAGISSGLWVDIAKQHNGSLIYTEHRFFGESIPIKPLSTENLKYQSVDQALFDVVALIDSLLETEKYNGSKVVVSGCSYSATMATWLRKEYPDVIKGSWVSSGPLVAKVDFSDYMVVVGKAYKKLGGDYCYNLIDNATTYYQNLFATGQGEKAKEELNLCEDFDVDSESDQWQIFSTIANVFADIAQYQKPDNYDLPKYCSVLRSFSDDDAVALSQFVQWRLKRPECIPINYQGAVDYYKWSMDNYQGTGIAWTYQTCNEFGWFQSSAGRKQPFGKSFPATLYTDTCYDVFSSNYTVANINSNIAATNKDYGGLNPGVTNVYFVQGALDPWSKVGAGVKQGATIIPNASHCPDQDSISDSDSAELRASKEKLVELVRKWLTE</sequence>
<dbReference type="InterPro" id="IPR042269">
    <property type="entry name" value="Ser_carbopepase_S28_SKS"/>
</dbReference>
<evidence type="ECO:0000256" key="5">
    <source>
        <dbReference type="ARBA" id="ARBA00023180"/>
    </source>
</evidence>
<dbReference type="Pfam" id="PF05577">
    <property type="entry name" value="Peptidase_S28"/>
    <property type="match status" value="1"/>
</dbReference>
<keyword evidence="6" id="KW-1133">Transmembrane helix</keyword>
<dbReference type="Gene3D" id="3.40.50.1820">
    <property type="entry name" value="alpha/beta hydrolase"/>
    <property type="match status" value="1"/>
</dbReference>
<dbReference type="SMR" id="A0A0Q9WVS2"/>
<keyword evidence="3" id="KW-0732">Signal</keyword>
<evidence type="ECO:0000256" key="1">
    <source>
        <dbReference type="ARBA" id="ARBA00011079"/>
    </source>
</evidence>
<proteinExistence type="inferred from homology"/>
<dbReference type="OrthoDB" id="1735038at2759"/>
<organism evidence="7 8">
    <name type="scientific">Drosophila willistoni</name>
    <name type="common">Fruit fly</name>
    <dbReference type="NCBI Taxonomy" id="7260"/>
    <lineage>
        <taxon>Eukaryota</taxon>
        <taxon>Metazoa</taxon>
        <taxon>Ecdysozoa</taxon>
        <taxon>Arthropoda</taxon>
        <taxon>Hexapoda</taxon>
        <taxon>Insecta</taxon>
        <taxon>Pterygota</taxon>
        <taxon>Neoptera</taxon>
        <taxon>Endopterygota</taxon>
        <taxon>Diptera</taxon>
        <taxon>Brachycera</taxon>
        <taxon>Muscomorpha</taxon>
        <taxon>Ephydroidea</taxon>
        <taxon>Drosophilidae</taxon>
        <taxon>Drosophila</taxon>
        <taxon>Sophophora</taxon>
    </lineage>
</organism>
<evidence type="ECO:0008006" key="9">
    <source>
        <dbReference type="Google" id="ProtNLM"/>
    </source>
</evidence>
<gene>
    <name evidence="7" type="primary">Dwil\GK27990</name>
    <name evidence="7" type="ORF">Dwil_GK27990</name>
</gene>
<dbReference type="GO" id="GO:0070008">
    <property type="term" value="F:serine-type exopeptidase activity"/>
    <property type="evidence" value="ECO:0007669"/>
    <property type="project" value="InterPro"/>
</dbReference>
<keyword evidence="5" id="KW-0325">Glycoprotein</keyword>
<dbReference type="InterPro" id="IPR008758">
    <property type="entry name" value="Peptidase_S28"/>
</dbReference>
<dbReference type="InterPro" id="IPR029058">
    <property type="entry name" value="AB_hydrolase_fold"/>
</dbReference>
<dbReference type="PANTHER" id="PTHR11010">
    <property type="entry name" value="PROTEASE S28 PRO-X CARBOXYPEPTIDASE-RELATED"/>
    <property type="match status" value="1"/>
</dbReference>
<reference evidence="7 8" key="1">
    <citation type="journal article" date="2007" name="Nature">
        <title>Evolution of genes and genomes on the Drosophila phylogeny.</title>
        <authorList>
            <consortium name="Drosophila 12 Genomes Consortium"/>
            <person name="Clark A.G."/>
            <person name="Eisen M.B."/>
            <person name="Smith D.R."/>
            <person name="Bergman C.M."/>
            <person name="Oliver B."/>
            <person name="Markow T.A."/>
            <person name="Kaufman T.C."/>
            <person name="Kellis M."/>
            <person name="Gelbart W."/>
            <person name="Iyer V.N."/>
            <person name="Pollard D.A."/>
            <person name="Sackton T.B."/>
            <person name="Larracuente A.M."/>
            <person name="Singh N.D."/>
            <person name="Abad J.P."/>
            <person name="Abt D.N."/>
            <person name="Adryan B."/>
            <person name="Aguade M."/>
            <person name="Akashi H."/>
            <person name="Anderson W.W."/>
            <person name="Aquadro C.F."/>
            <person name="Ardell D.H."/>
            <person name="Arguello R."/>
            <person name="Artieri C.G."/>
            <person name="Barbash D.A."/>
            <person name="Barker D."/>
            <person name="Barsanti P."/>
            <person name="Batterham P."/>
            <person name="Batzoglou S."/>
            <person name="Begun D."/>
            <person name="Bhutkar A."/>
            <person name="Blanco E."/>
            <person name="Bosak S.A."/>
            <person name="Bradley R.K."/>
            <person name="Brand A.D."/>
            <person name="Brent M.R."/>
            <person name="Brooks A.N."/>
            <person name="Brown R.H."/>
            <person name="Butlin R.K."/>
            <person name="Caggese C."/>
            <person name="Calvi B.R."/>
            <person name="Bernardo de Carvalho A."/>
            <person name="Caspi A."/>
            <person name="Castrezana S."/>
            <person name="Celniker S.E."/>
            <person name="Chang J.L."/>
            <person name="Chapple C."/>
            <person name="Chatterji S."/>
            <person name="Chinwalla A."/>
            <person name="Civetta A."/>
            <person name="Clifton S.W."/>
            <person name="Comeron J.M."/>
            <person name="Costello J.C."/>
            <person name="Coyne J.A."/>
            <person name="Daub J."/>
            <person name="David R.G."/>
            <person name="Delcher A.L."/>
            <person name="Delehaunty K."/>
            <person name="Do C.B."/>
            <person name="Ebling H."/>
            <person name="Edwards K."/>
            <person name="Eickbush T."/>
            <person name="Evans J.D."/>
            <person name="Filipski A."/>
            <person name="Findeiss S."/>
            <person name="Freyhult E."/>
            <person name="Fulton L."/>
            <person name="Fulton R."/>
            <person name="Garcia A.C."/>
            <person name="Gardiner A."/>
            <person name="Garfield D.A."/>
            <person name="Garvin B.E."/>
            <person name="Gibson G."/>
            <person name="Gilbert D."/>
            <person name="Gnerre S."/>
            <person name="Godfrey J."/>
            <person name="Good R."/>
            <person name="Gotea V."/>
            <person name="Gravely B."/>
            <person name="Greenberg A.J."/>
            <person name="Griffiths-Jones S."/>
            <person name="Gross S."/>
            <person name="Guigo R."/>
            <person name="Gustafson E.A."/>
            <person name="Haerty W."/>
            <person name="Hahn M.W."/>
            <person name="Halligan D.L."/>
            <person name="Halpern A.L."/>
            <person name="Halter G.M."/>
            <person name="Han M.V."/>
            <person name="Heger A."/>
            <person name="Hillier L."/>
            <person name="Hinrichs A.S."/>
            <person name="Holmes I."/>
            <person name="Hoskins R.A."/>
            <person name="Hubisz M.J."/>
            <person name="Hultmark D."/>
            <person name="Huntley M.A."/>
            <person name="Jaffe D.B."/>
            <person name="Jagadeeshan S."/>
            <person name="Jeck W.R."/>
            <person name="Johnson J."/>
            <person name="Jones C.D."/>
            <person name="Jordan W.C."/>
            <person name="Karpen G.H."/>
            <person name="Kataoka E."/>
            <person name="Keightley P.D."/>
            <person name="Kheradpour P."/>
            <person name="Kirkness E.F."/>
            <person name="Koerich L.B."/>
            <person name="Kristiansen K."/>
            <person name="Kudrna D."/>
            <person name="Kulathinal R.J."/>
            <person name="Kumar S."/>
            <person name="Kwok R."/>
            <person name="Lander E."/>
            <person name="Langley C.H."/>
            <person name="Lapoint R."/>
            <person name="Lazzaro B.P."/>
            <person name="Lee S.J."/>
            <person name="Levesque L."/>
            <person name="Li R."/>
            <person name="Lin C.F."/>
            <person name="Lin M.F."/>
            <person name="Lindblad-Toh K."/>
            <person name="Llopart A."/>
            <person name="Long M."/>
            <person name="Low L."/>
            <person name="Lozovsky E."/>
            <person name="Lu J."/>
            <person name="Luo M."/>
            <person name="Machado C.A."/>
            <person name="Makalowski W."/>
            <person name="Marzo M."/>
            <person name="Matsuda M."/>
            <person name="Matzkin L."/>
            <person name="McAllister B."/>
            <person name="McBride C.S."/>
            <person name="McKernan B."/>
            <person name="McKernan K."/>
            <person name="Mendez-Lago M."/>
            <person name="Minx P."/>
            <person name="Mollenhauer M.U."/>
            <person name="Montooth K."/>
            <person name="Mount S.M."/>
            <person name="Mu X."/>
            <person name="Myers E."/>
            <person name="Negre B."/>
            <person name="Newfeld S."/>
            <person name="Nielsen R."/>
            <person name="Noor M.A."/>
            <person name="O'Grady P."/>
            <person name="Pachter L."/>
            <person name="Papaceit M."/>
            <person name="Parisi M.J."/>
            <person name="Parisi M."/>
            <person name="Parts L."/>
            <person name="Pedersen J.S."/>
            <person name="Pesole G."/>
            <person name="Phillippy A.M."/>
            <person name="Ponting C.P."/>
            <person name="Pop M."/>
            <person name="Porcelli D."/>
            <person name="Powell J.R."/>
            <person name="Prohaska S."/>
            <person name="Pruitt K."/>
            <person name="Puig M."/>
            <person name="Quesneville H."/>
            <person name="Ram K.R."/>
            <person name="Rand D."/>
            <person name="Rasmussen M.D."/>
            <person name="Reed L.K."/>
            <person name="Reenan R."/>
            <person name="Reily A."/>
            <person name="Remington K.A."/>
            <person name="Rieger T.T."/>
            <person name="Ritchie M.G."/>
            <person name="Robin C."/>
            <person name="Rogers Y.H."/>
            <person name="Rohde C."/>
            <person name="Rozas J."/>
            <person name="Rubenfield M.J."/>
            <person name="Ruiz A."/>
            <person name="Russo S."/>
            <person name="Salzberg S.L."/>
            <person name="Sanchez-Gracia A."/>
            <person name="Saranga D.J."/>
            <person name="Sato H."/>
            <person name="Schaeffer S.W."/>
            <person name="Schatz M.C."/>
            <person name="Schlenke T."/>
            <person name="Schwartz R."/>
            <person name="Segarra C."/>
            <person name="Singh R.S."/>
            <person name="Sirot L."/>
            <person name="Sirota M."/>
            <person name="Sisneros N.B."/>
            <person name="Smith C.D."/>
            <person name="Smith T.F."/>
            <person name="Spieth J."/>
            <person name="Stage D.E."/>
            <person name="Stark A."/>
            <person name="Stephan W."/>
            <person name="Strausberg R.L."/>
            <person name="Strempel S."/>
            <person name="Sturgill D."/>
            <person name="Sutton G."/>
            <person name="Sutton G.G."/>
            <person name="Tao W."/>
            <person name="Teichmann S."/>
            <person name="Tobari Y.N."/>
            <person name="Tomimura Y."/>
            <person name="Tsolas J.M."/>
            <person name="Valente V.L."/>
            <person name="Venter E."/>
            <person name="Venter J.C."/>
            <person name="Vicario S."/>
            <person name="Vieira F.G."/>
            <person name="Vilella A.J."/>
            <person name="Villasante A."/>
            <person name="Walenz B."/>
            <person name="Wang J."/>
            <person name="Wasserman M."/>
            <person name="Watts T."/>
            <person name="Wilson D."/>
            <person name="Wilson R.K."/>
            <person name="Wing R.A."/>
            <person name="Wolfner M.F."/>
            <person name="Wong A."/>
            <person name="Wong G.K."/>
            <person name="Wu C.I."/>
            <person name="Wu G."/>
            <person name="Yamamoto D."/>
            <person name="Yang H.P."/>
            <person name="Yang S.P."/>
            <person name="Yorke J.A."/>
            <person name="Yoshida K."/>
            <person name="Zdobnov E."/>
            <person name="Zhang P."/>
            <person name="Zhang Y."/>
            <person name="Zimin A.V."/>
            <person name="Baldwin J."/>
            <person name="Abdouelleil A."/>
            <person name="Abdulkadir J."/>
            <person name="Abebe A."/>
            <person name="Abera B."/>
            <person name="Abreu J."/>
            <person name="Acer S.C."/>
            <person name="Aftuck L."/>
            <person name="Alexander A."/>
            <person name="An P."/>
            <person name="Anderson E."/>
            <person name="Anderson S."/>
            <person name="Arachi H."/>
            <person name="Azer M."/>
            <person name="Bachantsang P."/>
            <person name="Barry A."/>
            <person name="Bayul T."/>
            <person name="Berlin A."/>
            <person name="Bessette D."/>
            <person name="Bloom T."/>
            <person name="Blye J."/>
            <person name="Boguslavskiy L."/>
            <person name="Bonnet C."/>
            <person name="Boukhgalter B."/>
            <person name="Bourzgui I."/>
            <person name="Brown A."/>
            <person name="Cahill P."/>
            <person name="Channer S."/>
            <person name="Cheshatsang Y."/>
            <person name="Chuda L."/>
            <person name="Citroen M."/>
            <person name="Collymore A."/>
            <person name="Cooke P."/>
            <person name="Costello M."/>
            <person name="D'Aco K."/>
            <person name="Daza R."/>
            <person name="De Haan G."/>
            <person name="DeGray S."/>
            <person name="DeMaso C."/>
            <person name="Dhargay N."/>
            <person name="Dooley K."/>
            <person name="Dooley E."/>
            <person name="Doricent M."/>
            <person name="Dorje P."/>
            <person name="Dorjee K."/>
            <person name="Dupes A."/>
            <person name="Elong R."/>
            <person name="Falk J."/>
            <person name="Farina A."/>
            <person name="Faro S."/>
            <person name="Ferguson D."/>
            <person name="Fisher S."/>
            <person name="Foley C.D."/>
            <person name="Franke A."/>
            <person name="Friedrich D."/>
            <person name="Gadbois L."/>
            <person name="Gearin G."/>
            <person name="Gearin C.R."/>
            <person name="Giannoukos G."/>
            <person name="Goode T."/>
            <person name="Graham J."/>
            <person name="Grandbois E."/>
            <person name="Grewal S."/>
            <person name="Gyaltsen K."/>
            <person name="Hafez N."/>
            <person name="Hagos B."/>
            <person name="Hall J."/>
            <person name="Henson C."/>
            <person name="Hollinger A."/>
            <person name="Honan T."/>
            <person name="Huard M.D."/>
            <person name="Hughes L."/>
            <person name="Hurhula B."/>
            <person name="Husby M.E."/>
            <person name="Kamat A."/>
            <person name="Kanga B."/>
            <person name="Kashin S."/>
            <person name="Khazanovich D."/>
            <person name="Kisner P."/>
            <person name="Lance K."/>
            <person name="Lara M."/>
            <person name="Lee W."/>
            <person name="Lennon N."/>
            <person name="Letendre F."/>
            <person name="LeVine R."/>
            <person name="Lipovsky A."/>
            <person name="Liu X."/>
            <person name="Liu J."/>
            <person name="Liu S."/>
            <person name="Lokyitsang T."/>
            <person name="Lokyitsang Y."/>
            <person name="Lubonja R."/>
            <person name="Lui A."/>
            <person name="MacDonald P."/>
            <person name="Magnisalis V."/>
            <person name="Maru K."/>
            <person name="Matthews C."/>
            <person name="McCusker W."/>
            <person name="McDonough S."/>
            <person name="Mehta T."/>
            <person name="Meldrim J."/>
            <person name="Meneus L."/>
            <person name="Mihai O."/>
            <person name="Mihalev A."/>
            <person name="Mihova T."/>
            <person name="Mittelman R."/>
            <person name="Mlenga V."/>
            <person name="Montmayeur A."/>
            <person name="Mulrain L."/>
            <person name="Navidi A."/>
            <person name="Naylor J."/>
            <person name="Negash T."/>
            <person name="Nguyen T."/>
            <person name="Nguyen N."/>
            <person name="Nicol R."/>
            <person name="Norbu C."/>
            <person name="Norbu N."/>
            <person name="Novod N."/>
            <person name="O'Neill B."/>
            <person name="Osman S."/>
            <person name="Markiewicz E."/>
            <person name="Oyono O.L."/>
            <person name="Patti C."/>
            <person name="Phunkhang P."/>
            <person name="Pierre F."/>
            <person name="Priest M."/>
            <person name="Raghuraman S."/>
            <person name="Rege F."/>
            <person name="Reyes R."/>
            <person name="Rise C."/>
            <person name="Rogov P."/>
            <person name="Ross K."/>
            <person name="Ryan E."/>
            <person name="Settipalli S."/>
            <person name="Shea T."/>
            <person name="Sherpa N."/>
            <person name="Shi L."/>
            <person name="Shih D."/>
            <person name="Sparrow T."/>
            <person name="Spaulding J."/>
            <person name="Stalker J."/>
            <person name="Stange-Thomann N."/>
            <person name="Stavropoulos S."/>
            <person name="Stone C."/>
            <person name="Strader C."/>
            <person name="Tesfaye S."/>
            <person name="Thomson T."/>
            <person name="Thoulutsang Y."/>
            <person name="Thoulutsang D."/>
            <person name="Topham K."/>
            <person name="Topping I."/>
            <person name="Tsamla T."/>
            <person name="Vassiliev H."/>
            <person name="Vo A."/>
            <person name="Wangchuk T."/>
            <person name="Wangdi T."/>
            <person name="Weiand M."/>
            <person name="Wilkinson J."/>
            <person name="Wilson A."/>
            <person name="Yadav S."/>
            <person name="Young G."/>
            <person name="Yu Q."/>
            <person name="Zembek L."/>
            <person name="Zhong D."/>
            <person name="Zimmer A."/>
            <person name="Zwirko Z."/>
            <person name="Jaffe D.B."/>
            <person name="Alvarez P."/>
            <person name="Brockman W."/>
            <person name="Butler J."/>
            <person name="Chin C."/>
            <person name="Gnerre S."/>
            <person name="Grabherr M."/>
            <person name="Kleber M."/>
            <person name="Mauceli E."/>
            <person name="MacCallum I."/>
        </authorList>
    </citation>
    <scope>NUCLEOTIDE SEQUENCE [LARGE SCALE GENOMIC DNA]</scope>
    <source>
        <strain evidence="8">Tucson 14030-0811.24</strain>
    </source>
</reference>
<dbReference type="AlphaFoldDB" id="A0A0Q9WVS2"/>
<protein>
    <recommendedName>
        <fullName evidence="9">Serine protease K12H4.7</fullName>
    </recommendedName>
</protein>
<dbReference type="Proteomes" id="UP000007798">
    <property type="component" value="Unassembled WGS sequence"/>
</dbReference>
<keyword evidence="6" id="KW-0472">Membrane</keyword>
<evidence type="ECO:0000256" key="2">
    <source>
        <dbReference type="ARBA" id="ARBA00022670"/>
    </source>
</evidence>
<keyword evidence="6" id="KW-0812">Transmembrane</keyword>
<dbReference type="InParanoid" id="A0A0Q9WVS2"/>
<keyword evidence="4" id="KW-0378">Hydrolase</keyword>
<evidence type="ECO:0000313" key="7">
    <source>
        <dbReference type="EMBL" id="KRF99892.1"/>
    </source>
</evidence>
<dbReference type="GO" id="GO:0008239">
    <property type="term" value="F:dipeptidyl-peptidase activity"/>
    <property type="evidence" value="ECO:0007669"/>
    <property type="project" value="TreeGrafter"/>
</dbReference>